<dbReference type="SUPFAM" id="SSF102735">
    <property type="entry name" value="Trigger factor ribosome-binding domain"/>
    <property type="match status" value="1"/>
</dbReference>
<dbReference type="RefSeq" id="WP_173163414.1">
    <property type="nucleotide sequence ID" value="NZ_CP053716.1"/>
</dbReference>
<protein>
    <submittedName>
        <fullName evidence="5">Uncharacterized protein</fullName>
    </submittedName>
</protein>
<evidence type="ECO:0000259" key="3">
    <source>
        <dbReference type="Pfam" id="PF05697"/>
    </source>
</evidence>
<dbReference type="Gene3D" id="1.10.3120.10">
    <property type="entry name" value="Trigger factor, C-terminal domain"/>
    <property type="match status" value="1"/>
</dbReference>
<evidence type="ECO:0000313" key="6">
    <source>
        <dbReference type="Proteomes" id="UP000503297"/>
    </source>
</evidence>
<reference evidence="6" key="1">
    <citation type="submission" date="2020-05" db="EMBL/GenBank/DDBJ databases">
        <title>Novel species in genus Nocardioides.</title>
        <authorList>
            <person name="Zhang G."/>
        </authorList>
    </citation>
    <scope>NUCLEOTIDE SEQUENCE [LARGE SCALE GENOMIC DNA]</scope>
    <source>
        <strain evidence="6">zg-1050</strain>
    </source>
</reference>
<organism evidence="5 6">
    <name type="scientific">Berryella wangjianweii</name>
    <dbReference type="NCBI Taxonomy" id="2734634"/>
    <lineage>
        <taxon>Bacteria</taxon>
        <taxon>Bacillati</taxon>
        <taxon>Actinomycetota</taxon>
        <taxon>Coriobacteriia</taxon>
        <taxon>Eggerthellales</taxon>
        <taxon>Eggerthellaceae</taxon>
        <taxon>Berryella</taxon>
    </lineage>
</organism>
<dbReference type="GO" id="GO:0003755">
    <property type="term" value="F:peptidyl-prolyl cis-trans isomerase activity"/>
    <property type="evidence" value="ECO:0007669"/>
    <property type="project" value="UniProtKB-KW"/>
</dbReference>
<evidence type="ECO:0000256" key="2">
    <source>
        <dbReference type="ARBA" id="ARBA00023235"/>
    </source>
</evidence>
<feature type="domain" description="Trigger factor ribosome-binding bacterial" evidence="3">
    <location>
        <begin position="11"/>
        <end position="144"/>
    </location>
</feature>
<evidence type="ECO:0000313" key="5">
    <source>
        <dbReference type="EMBL" id="QKF06754.1"/>
    </source>
</evidence>
<keyword evidence="1" id="KW-0697">Rotamase</keyword>
<dbReference type="Pfam" id="PF05698">
    <property type="entry name" value="Trigger_C"/>
    <property type="match status" value="1"/>
</dbReference>
<dbReference type="SUPFAM" id="SSF109998">
    <property type="entry name" value="Triger factor/SurA peptide-binding domain-like"/>
    <property type="match status" value="1"/>
</dbReference>
<dbReference type="AlphaFoldDB" id="A0A6M8IZI3"/>
<keyword evidence="6" id="KW-1185">Reference proteome</keyword>
<feature type="domain" description="Trigger factor C-terminal" evidence="4">
    <location>
        <begin position="266"/>
        <end position="382"/>
    </location>
</feature>
<dbReference type="InterPro" id="IPR027304">
    <property type="entry name" value="Trigger_fact/SurA_dom_sf"/>
</dbReference>
<dbReference type="Pfam" id="PF05697">
    <property type="entry name" value="Trigger_N"/>
    <property type="match status" value="1"/>
</dbReference>
<dbReference type="InterPro" id="IPR037041">
    <property type="entry name" value="Trigger_fac_C_sf"/>
</dbReference>
<keyword evidence="2" id="KW-0413">Isomerase</keyword>
<evidence type="ECO:0000259" key="4">
    <source>
        <dbReference type="Pfam" id="PF05698"/>
    </source>
</evidence>
<accession>A0A6M8IZI3</accession>
<dbReference type="GO" id="GO:0006457">
    <property type="term" value="P:protein folding"/>
    <property type="evidence" value="ECO:0007669"/>
    <property type="project" value="InterPro"/>
</dbReference>
<sequence>MKAIRRDAGEGRVVIEARADASDVDHALDLAQSRFCDQVGVPFEPGLTPADAARRAFGIADLDQVVAAQALDILVPFAFDRLRLAPAFIPSPMPGELPRRGRPLVFILHAMLKPQFELSSYEPVKITLPPFPDLDRMVRDRLEDLREAHATYEEASATALERGMSARLTLRSTVNGEPDPAFSCEGEPFDVGGTGMGDAFDDALVGMSPGEARSVTLRLARHPLGAVQGPVAVDIEVTCDAVLTKVLPELTDELVARSFPLQGGVEGFARAYRAEIEDGVRYDYDEHCRSIAAAALAERFEGSIPDEVYEGCMPQAMQQLRAEVEHQGTSWERFVADMGGEQQASMTAMVRLRGMLVQEYALDAVYRREGLAVSEADLRDVCRSFNFGDPEGVRRSMEEWGQGFLLRETAERLCAAKWVLAHADARIDGASA</sequence>
<gene>
    <name evidence="5" type="ORF">HLV38_00430</name>
</gene>
<dbReference type="InterPro" id="IPR036611">
    <property type="entry name" value="Trigger_fac_ribosome-bd_sf"/>
</dbReference>
<dbReference type="KEGG" id="bwa:HLV38_00430"/>
<evidence type="ECO:0000256" key="1">
    <source>
        <dbReference type="ARBA" id="ARBA00023110"/>
    </source>
</evidence>
<dbReference type="InterPro" id="IPR008881">
    <property type="entry name" value="Trigger_fac_ribosome-bd_bac"/>
</dbReference>
<proteinExistence type="predicted"/>
<dbReference type="InterPro" id="IPR008880">
    <property type="entry name" value="Trigger_fac_C"/>
</dbReference>
<dbReference type="EMBL" id="CP053716">
    <property type="protein sequence ID" value="QKF06754.1"/>
    <property type="molecule type" value="Genomic_DNA"/>
</dbReference>
<dbReference type="GO" id="GO:0015031">
    <property type="term" value="P:protein transport"/>
    <property type="evidence" value="ECO:0007669"/>
    <property type="project" value="InterPro"/>
</dbReference>
<dbReference type="Gene3D" id="3.10.50.40">
    <property type="match status" value="1"/>
</dbReference>
<dbReference type="Proteomes" id="UP000503297">
    <property type="component" value="Chromosome"/>
</dbReference>
<dbReference type="InterPro" id="IPR046357">
    <property type="entry name" value="PPIase_dom_sf"/>
</dbReference>
<name>A0A6M8IZI3_9ACTN</name>